<reference evidence="8" key="1">
    <citation type="submission" date="2017-01" db="EMBL/GenBank/DDBJ databases">
        <authorList>
            <person name="Varghese N."/>
            <person name="Submissions S."/>
        </authorList>
    </citation>
    <scope>NUCLEOTIDE SEQUENCE [LARGE SCALE GENOMIC DNA]</scope>
    <source>
        <strain evidence="8">DSM 17126</strain>
    </source>
</reference>
<dbReference type="AlphaFoldDB" id="A0A1N7HXF1"/>
<dbReference type="InterPro" id="IPR004839">
    <property type="entry name" value="Aminotransferase_I/II_large"/>
</dbReference>
<dbReference type="InterPro" id="IPR015421">
    <property type="entry name" value="PyrdxlP-dep_Trfase_major"/>
</dbReference>
<dbReference type="CDD" id="cd07377">
    <property type="entry name" value="WHTH_GntR"/>
    <property type="match status" value="1"/>
</dbReference>
<gene>
    <name evidence="7" type="ORF">SAMN05421639_101518</name>
</gene>
<dbReference type="InterPro" id="IPR036388">
    <property type="entry name" value="WH-like_DNA-bd_sf"/>
</dbReference>
<keyword evidence="7" id="KW-0808">Transferase</keyword>
<dbReference type="Proteomes" id="UP000186373">
    <property type="component" value="Unassembled WGS sequence"/>
</dbReference>
<dbReference type="InterPro" id="IPR051446">
    <property type="entry name" value="HTH_trans_reg/aminotransferase"/>
</dbReference>
<dbReference type="SUPFAM" id="SSF46785">
    <property type="entry name" value="Winged helix' DNA-binding domain"/>
    <property type="match status" value="1"/>
</dbReference>
<evidence type="ECO:0000259" key="6">
    <source>
        <dbReference type="PROSITE" id="PS50949"/>
    </source>
</evidence>
<dbReference type="PANTHER" id="PTHR46577">
    <property type="entry name" value="HTH-TYPE TRANSCRIPTIONAL REGULATORY PROTEIN GABR"/>
    <property type="match status" value="1"/>
</dbReference>
<dbReference type="SUPFAM" id="SSF53383">
    <property type="entry name" value="PLP-dependent transferases"/>
    <property type="match status" value="1"/>
</dbReference>
<dbReference type="Pfam" id="PF00392">
    <property type="entry name" value="GntR"/>
    <property type="match status" value="1"/>
</dbReference>
<dbReference type="PROSITE" id="PS50949">
    <property type="entry name" value="HTH_GNTR"/>
    <property type="match status" value="1"/>
</dbReference>
<dbReference type="GO" id="GO:0003677">
    <property type="term" value="F:DNA binding"/>
    <property type="evidence" value="ECO:0007669"/>
    <property type="project" value="UniProtKB-KW"/>
</dbReference>
<keyword evidence="2" id="KW-0663">Pyridoxal phosphate</keyword>
<keyword evidence="5" id="KW-0804">Transcription</keyword>
<keyword evidence="7" id="KW-0032">Aminotransferase</keyword>
<dbReference type="EMBL" id="FTNY01000001">
    <property type="protein sequence ID" value="SIS29525.1"/>
    <property type="molecule type" value="Genomic_DNA"/>
</dbReference>
<dbReference type="Gene3D" id="3.40.640.10">
    <property type="entry name" value="Type I PLP-dependent aspartate aminotransferase-like (Major domain)"/>
    <property type="match status" value="1"/>
</dbReference>
<accession>A0A1N7HXF1</accession>
<dbReference type="GO" id="GO:0008483">
    <property type="term" value="F:transaminase activity"/>
    <property type="evidence" value="ECO:0007669"/>
    <property type="project" value="UniProtKB-KW"/>
</dbReference>
<dbReference type="CDD" id="cd00609">
    <property type="entry name" value="AAT_like"/>
    <property type="match status" value="1"/>
</dbReference>
<keyword evidence="8" id="KW-1185">Reference proteome</keyword>
<dbReference type="InterPro" id="IPR015422">
    <property type="entry name" value="PyrdxlP-dep_Trfase_small"/>
</dbReference>
<comment type="similarity">
    <text evidence="1">In the C-terminal section; belongs to the class-I pyridoxal-phosphate-dependent aminotransferase family.</text>
</comment>
<evidence type="ECO:0000256" key="3">
    <source>
        <dbReference type="ARBA" id="ARBA00023015"/>
    </source>
</evidence>
<evidence type="ECO:0000256" key="2">
    <source>
        <dbReference type="ARBA" id="ARBA00022898"/>
    </source>
</evidence>
<feature type="domain" description="HTH gntR-type" evidence="6">
    <location>
        <begin position="3"/>
        <end position="71"/>
    </location>
</feature>
<keyword evidence="3" id="KW-0805">Transcription regulation</keyword>
<dbReference type="Pfam" id="PF00155">
    <property type="entry name" value="Aminotran_1_2"/>
    <property type="match status" value="1"/>
</dbReference>
<protein>
    <submittedName>
        <fullName evidence="7">DNA-binding transcriptional regulator, MocR family, contains an aminotransferase domain</fullName>
    </submittedName>
</protein>
<sequence length="476" mass="53659">MKSYKYEIFTSVIEDQIRNRILSHGQRLPSVREIKSKYHLSTSSVQSGFDDLMMKGLVESHPRSGYFVAYSTDNNGSQLKTDLPEVVRDPVFAENVMLTSARNKPSEVSSFNAAAPGDLLIPQKLILRTMQEVIREKGAALLRYYPSNGLPELRMQISNQMAAHGCLFNPEELIITDGALQALTIALGAVTQPGDIIAVESPCVFSVLEAVTNLGLKTIEIPVHYQNGFDTDYLNKVCRSNDIHAIVVTPNFNNPTGIAMTDFAKKDLLEVATRFQIPVLENDIYGDLYFGEKRPRCIKSFDHSGLVMTYSSFSKTLAPGIRLGWLDTGRFYSRSEKARFALGRSVSPVYQELMLKLLQGNSYNRHLRSFRKKLNLQAAELLNALRKNFPEDSYFHPPQGGYSIWGRLAEGTDMKAFFDYCDRNRILFTPGNTFSLTEEYAHHFRIVFADRITPESLVLLENAGRKAKELSALKRK</sequence>
<dbReference type="GO" id="GO:0030170">
    <property type="term" value="F:pyridoxal phosphate binding"/>
    <property type="evidence" value="ECO:0007669"/>
    <property type="project" value="InterPro"/>
</dbReference>
<organism evidence="7 8">
    <name type="scientific">Chryseobacterium shigense</name>
    <dbReference type="NCBI Taxonomy" id="297244"/>
    <lineage>
        <taxon>Bacteria</taxon>
        <taxon>Pseudomonadati</taxon>
        <taxon>Bacteroidota</taxon>
        <taxon>Flavobacteriia</taxon>
        <taxon>Flavobacteriales</taxon>
        <taxon>Weeksellaceae</taxon>
        <taxon>Chryseobacterium group</taxon>
        <taxon>Chryseobacterium</taxon>
    </lineage>
</organism>
<dbReference type="InterPro" id="IPR000524">
    <property type="entry name" value="Tscrpt_reg_HTH_GntR"/>
</dbReference>
<dbReference type="Gene3D" id="3.90.1150.10">
    <property type="entry name" value="Aspartate Aminotransferase, domain 1"/>
    <property type="match status" value="1"/>
</dbReference>
<name>A0A1N7HXF1_9FLAO</name>
<evidence type="ECO:0000256" key="5">
    <source>
        <dbReference type="ARBA" id="ARBA00023163"/>
    </source>
</evidence>
<dbReference type="OrthoDB" id="9802328at2"/>
<dbReference type="Gene3D" id="1.10.10.10">
    <property type="entry name" value="Winged helix-like DNA-binding domain superfamily/Winged helix DNA-binding domain"/>
    <property type="match status" value="1"/>
</dbReference>
<evidence type="ECO:0000256" key="4">
    <source>
        <dbReference type="ARBA" id="ARBA00023125"/>
    </source>
</evidence>
<dbReference type="InterPro" id="IPR015424">
    <property type="entry name" value="PyrdxlP-dep_Trfase"/>
</dbReference>
<proteinExistence type="inferred from homology"/>
<keyword evidence="4 7" id="KW-0238">DNA-binding</keyword>
<dbReference type="InterPro" id="IPR036390">
    <property type="entry name" value="WH_DNA-bd_sf"/>
</dbReference>
<evidence type="ECO:0000313" key="8">
    <source>
        <dbReference type="Proteomes" id="UP000186373"/>
    </source>
</evidence>
<dbReference type="PANTHER" id="PTHR46577:SF2">
    <property type="entry name" value="TRANSCRIPTIONAL REGULATORY PROTEIN"/>
    <property type="match status" value="1"/>
</dbReference>
<evidence type="ECO:0000313" key="7">
    <source>
        <dbReference type="EMBL" id="SIS29525.1"/>
    </source>
</evidence>
<evidence type="ECO:0000256" key="1">
    <source>
        <dbReference type="ARBA" id="ARBA00005384"/>
    </source>
</evidence>
<dbReference type="SMART" id="SM00345">
    <property type="entry name" value="HTH_GNTR"/>
    <property type="match status" value="1"/>
</dbReference>
<dbReference type="GO" id="GO:0003700">
    <property type="term" value="F:DNA-binding transcription factor activity"/>
    <property type="evidence" value="ECO:0007669"/>
    <property type="project" value="InterPro"/>
</dbReference>